<evidence type="ECO:0000256" key="8">
    <source>
        <dbReference type="ARBA" id="ARBA00023306"/>
    </source>
</evidence>
<dbReference type="InterPro" id="IPR036872">
    <property type="entry name" value="CH_dom_sf"/>
</dbReference>
<dbReference type="STRING" id="106004.A0A1Y2G4Z5"/>
<evidence type="ECO:0000256" key="6">
    <source>
        <dbReference type="ARBA" id="ARBA00022776"/>
    </source>
</evidence>
<dbReference type="InParanoid" id="A0A1Y2G4Z5"/>
<keyword evidence="8" id="KW-0131">Cell cycle</keyword>
<keyword evidence="7" id="KW-0206">Cytoskeleton</keyword>
<sequence>MAESRSSLLQWINELLQLQLTKVEQCGTGAVYCQIIDSIYGDVPMNKVKMNTKQQYEYLANFKVLQNTFKQHSIDKPIPVDRLVNCKMQDNLEFLQWLKKYWDLNFPGGAYDAVARRGGKGIGGAADGRPTSAAARPAARASTSTASSTTAARRPLGVGSASRAASSSTARPASRSAGSDVALQQLTTQMNEMKLSVEGLEKERDFYFNKLRDIEILIGARLESEEHQDSITEEEREQLLAMQQILYSTEDGFEVPEGEEEGLEGEELPLEDEEETF</sequence>
<evidence type="ECO:0000256" key="2">
    <source>
        <dbReference type="ARBA" id="ARBA00010729"/>
    </source>
</evidence>
<dbReference type="GO" id="GO:0035372">
    <property type="term" value="P:protein localization to microtubule"/>
    <property type="evidence" value="ECO:0007669"/>
    <property type="project" value="UniProtKB-ARBA"/>
</dbReference>
<dbReference type="Gene3D" id="1.20.5.1430">
    <property type="match status" value="1"/>
</dbReference>
<dbReference type="SUPFAM" id="SSF140612">
    <property type="entry name" value="EB1 dimerisation domain-like"/>
    <property type="match status" value="1"/>
</dbReference>
<evidence type="ECO:0000256" key="9">
    <source>
        <dbReference type="PROSITE-ProRule" id="PRU00576"/>
    </source>
</evidence>
<dbReference type="OrthoDB" id="2119228at2759"/>
<comment type="similarity">
    <text evidence="2">Belongs to the MAPRE family.</text>
</comment>
<keyword evidence="3" id="KW-0963">Cytoplasm</keyword>
<dbReference type="EMBL" id="MCGR01000004">
    <property type="protein sequence ID" value="ORY90316.1"/>
    <property type="molecule type" value="Genomic_DNA"/>
</dbReference>
<evidence type="ECO:0000256" key="4">
    <source>
        <dbReference type="ARBA" id="ARBA00022618"/>
    </source>
</evidence>
<dbReference type="InterPro" id="IPR004953">
    <property type="entry name" value="EB1_C"/>
</dbReference>
<name>A0A1Y2G4Z5_9BASI</name>
<dbReference type="GO" id="GO:0051301">
    <property type="term" value="P:cell division"/>
    <property type="evidence" value="ECO:0007669"/>
    <property type="project" value="UniProtKB-KW"/>
</dbReference>
<dbReference type="Pfam" id="PF03271">
    <property type="entry name" value="EB1"/>
    <property type="match status" value="1"/>
</dbReference>
<dbReference type="PROSITE" id="PS51230">
    <property type="entry name" value="EB1_C"/>
    <property type="match status" value="1"/>
</dbReference>
<dbReference type="AlphaFoldDB" id="A0A1Y2G4Z5"/>
<dbReference type="SUPFAM" id="SSF47576">
    <property type="entry name" value="Calponin-homology domain, CH-domain"/>
    <property type="match status" value="1"/>
</dbReference>
<dbReference type="GO" id="GO:0072686">
    <property type="term" value="C:mitotic spindle"/>
    <property type="evidence" value="ECO:0007669"/>
    <property type="project" value="UniProtKB-ARBA"/>
</dbReference>
<proteinExistence type="inferred from homology"/>
<evidence type="ECO:0000313" key="14">
    <source>
        <dbReference type="Proteomes" id="UP000193467"/>
    </source>
</evidence>
<accession>A0A1Y2G4Z5</accession>
<evidence type="ECO:0000256" key="1">
    <source>
        <dbReference type="ARBA" id="ARBA00004245"/>
    </source>
</evidence>
<evidence type="ECO:0000256" key="10">
    <source>
        <dbReference type="SAM" id="MobiDB-lite"/>
    </source>
</evidence>
<evidence type="ECO:0000259" key="12">
    <source>
        <dbReference type="PROSITE" id="PS51230"/>
    </source>
</evidence>
<dbReference type="InterPro" id="IPR027328">
    <property type="entry name" value="MAPRE"/>
</dbReference>
<dbReference type="InterPro" id="IPR001715">
    <property type="entry name" value="CH_dom"/>
</dbReference>
<protein>
    <submittedName>
        <fullName evidence="13">Calponin homology domain-containing protein</fullName>
    </submittedName>
</protein>
<feature type="domain" description="EB1 C-terminal" evidence="12">
    <location>
        <begin position="175"/>
        <end position="255"/>
    </location>
</feature>
<dbReference type="GO" id="GO:0035371">
    <property type="term" value="C:microtubule plus-end"/>
    <property type="evidence" value="ECO:0007669"/>
    <property type="project" value="UniProtKB-ARBA"/>
</dbReference>
<comment type="subcellular location">
    <subcellularLocation>
        <location evidence="1">Cytoplasm</location>
        <location evidence="1">Cytoskeleton</location>
    </subcellularLocation>
</comment>
<evidence type="ECO:0000313" key="13">
    <source>
        <dbReference type="EMBL" id="ORY90316.1"/>
    </source>
</evidence>
<comment type="caution">
    <text evidence="13">The sequence shown here is derived from an EMBL/GenBank/DDBJ whole genome shotgun (WGS) entry which is preliminary data.</text>
</comment>
<dbReference type="Pfam" id="PF00307">
    <property type="entry name" value="CH"/>
    <property type="match status" value="1"/>
</dbReference>
<dbReference type="GO" id="GO:0030473">
    <property type="term" value="P:nuclear migration along microtubule"/>
    <property type="evidence" value="ECO:0007669"/>
    <property type="project" value="UniProtKB-ARBA"/>
</dbReference>
<evidence type="ECO:0000256" key="7">
    <source>
        <dbReference type="ARBA" id="ARBA00023212"/>
    </source>
</evidence>
<dbReference type="GO" id="GO:0051010">
    <property type="term" value="F:microtubule plus-end binding"/>
    <property type="evidence" value="ECO:0007669"/>
    <property type="project" value="UniProtKB-ARBA"/>
</dbReference>
<dbReference type="FunCoup" id="A0A1Y2G4Z5">
    <property type="interactions" value="224"/>
</dbReference>
<keyword evidence="14" id="KW-1185">Reference proteome</keyword>
<gene>
    <name evidence="13" type="ORF">BCR35DRAFT_299950</name>
</gene>
<dbReference type="GO" id="GO:0051233">
    <property type="term" value="C:spindle midzone"/>
    <property type="evidence" value="ECO:0007669"/>
    <property type="project" value="UniProtKB-ARBA"/>
</dbReference>
<feature type="region of interest" description="Disordered" evidence="10">
    <location>
        <begin position="122"/>
        <end position="179"/>
    </location>
</feature>
<keyword evidence="5 9" id="KW-0493">Microtubule</keyword>
<feature type="domain" description="Calponin-homology (CH)" evidence="11">
    <location>
        <begin position="2"/>
        <end position="103"/>
    </location>
</feature>
<dbReference type="PANTHER" id="PTHR10623">
    <property type="entry name" value="MICROTUBULE-ASSOCIATED PROTEIN RP/EB FAMILY MEMBER"/>
    <property type="match status" value="1"/>
</dbReference>
<keyword evidence="6" id="KW-0498">Mitosis</keyword>
<evidence type="ECO:0000256" key="3">
    <source>
        <dbReference type="ARBA" id="ARBA00022490"/>
    </source>
</evidence>
<evidence type="ECO:0000256" key="5">
    <source>
        <dbReference type="ARBA" id="ARBA00022701"/>
    </source>
</evidence>
<dbReference type="InterPro" id="IPR036133">
    <property type="entry name" value="EB1_C_sf"/>
</dbReference>
<feature type="compositionally biased region" description="Low complexity" evidence="10">
    <location>
        <begin position="127"/>
        <end position="179"/>
    </location>
</feature>
<dbReference type="FunFam" id="1.10.418.10:FF:000028">
    <property type="entry name" value="RP/EB family microtubule-associated protein"/>
    <property type="match status" value="1"/>
</dbReference>
<dbReference type="Gene3D" id="1.10.418.10">
    <property type="entry name" value="Calponin-like domain"/>
    <property type="match status" value="1"/>
</dbReference>
<organism evidence="13 14">
    <name type="scientific">Leucosporidium creatinivorum</name>
    <dbReference type="NCBI Taxonomy" id="106004"/>
    <lineage>
        <taxon>Eukaryota</taxon>
        <taxon>Fungi</taxon>
        <taxon>Dikarya</taxon>
        <taxon>Basidiomycota</taxon>
        <taxon>Pucciniomycotina</taxon>
        <taxon>Microbotryomycetes</taxon>
        <taxon>Leucosporidiales</taxon>
        <taxon>Leucosporidium</taxon>
    </lineage>
</organism>
<evidence type="ECO:0000259" key="11">
    <source>
        <dbReference type="PROSITE" id="PS50021"/>
    </source>
</evidence>
<feature type="region of interest" description="Disordered" evidence="10">
    <location>
        <begin position="254"/>
        <end position="277"/>
    </location>
</feature>
<keyword evidence="4" id="KW-0132">Cell division</keyword>
<dbReference type="PROSITE" id="PS50021">
    <property type="entry name" value="CH"/>
    <property type="match status" value="1"/>
</dbReference>
<reference evidence="13 14" key="1">
    <citation type="submission" date="2016-07" db="EMBL/GenBank/DDBJ databases">
        <title>Pervasive Adenine N6-methylation of Active Genes in Fungi.</title>
        <authorList>
            <consortium name="DOE Joint Genome Institute"/>
            <person name="Mondo S.J."/>
            <person name="Dannebaum R.O."/>
            <person name="Kuo R.C."/>
            <person name="Labutti K."/>
            <person name="Haridas S."/>
            <person name="Kuo A."/>
            <person name="Salamov A."/>
            <person name="Ahrendt S.R."/>
            <person name="Lipzen A."/>
            <person name="Sullivan W."/>
            <person name="Andreopoulos W.B."/>
            <person name="Clum A."/>
            <person name="Lindquist E."/>
            <person name="Daum C."/>
            <person name="Ramamoorthy G.K."/>
            <person name="Gryganskyi A."/>
            <person name="Culley D."/>
            <person name="Magnuson J.K."/>
            <person name="James T.Y."/>
            <person name="O'Malley M.A."/>
            <person name="Stajich J.E."/>
            <person name="Spatafora J.W."/>
            <person name="Visel A."/>
            <person name="Grigoriev I.V."/>
        </authorList>
    </citation>
    <scope>NUCLEOTIDE SEQUENCE [LARGE SCALE GENOMIC DNA]</scope>
    <source>
        <strain evidence="13 14">62-1032</strain>
    </source>
</reference>
<dbReference type="Proteomes" id="UP000193467">
    <property type="component" value="Unassembled WGS sequence"/>
</dbReference>